<dbReference type="EMBL" id="MTJL01000005">
    <property type="protein sequence ID" value="OMI09101.1"/>
    <property type="molecule type" value="Genomic_DNA"/>
</dbReference>
<accession>A0A1R1S197</accession>
<evidence type="ECO:0000313" key="4">
    <source>
        <dbReference type="Proteomes" id="UP000187367"/>
    </source>
</evidence>
<dbReference type="Proteomes" id="UP000187367">
    <property type="component" value="Unassembled WGS sequence"/>
</dbReference>
<dbReference type="InterPro" id="IPR036650">
    <property type="entry name" value="CAT_RNA-bd_dom_sf"/>
</dbReference>
<dbReference type="GO" id="GO:0003723">
    <property type="term" value="F:RNA binding"/>
    <property type="evidence" value="ECO:0007669"/>
    <property type="project" value="InterPro"/>
</dbReference>
<dbReference type="RefSeq" id="WP_076759493.1">
    <property type="nucleotide sequence ID" value="NZ_JARMMH010000011.1"/>
</dbReference>
<dbReference type="SMART" id="SM01061">
    <property type="entry name" value="CAT_RBD"/>
    <property type="match status" value="1"/>
</dbReference>
<dbReference type="Gene3D" id="1.10.1790.10">
    <property type="entry name" value="PRD domain"/>
    <property type="match status" value="2"/>
</dbReference>
<feature type="domain" description="PRD" evidence="2">
    <location>
        <begin position="168"/>
        <end position="276"/>
    </location>
</feature>
<keyword evidence="1" id="KW-0677">Repeat</keyword>
<protein>
    <submittedName>
        <fullName evidence="3">Levansucrase</fullName>
    </submittedName>
</protein>
<dbReference type="InterPro" id="IPR036634">
    <property type="entry name" value="PRD_sf"/>
</dbReference>
<dbReference type="SUPFAM" id="SSF63520">
    <property type="entry name" value="PTS-regulatory domain, PRD"/>
    <property type="match status" value="2"/>
</dbReference>
<dbReference type="PANTHER" id="PTHR30185:SF15">
    <property type="entry name" value="CRYPTIC BETA-GLUCOSIDE BGL OPERON ANTITERMINATOR"/>
    <property type="match status" value="1"/>
</dbReference>
<dbReference type="PANTHER" id="PTHR30185">
    <property type="entry name" value="CRYPTIC BETA-GLUCOSIDE BGL OPERON ANTITERMINATOR"/>
    <property type="match status" value="1"/>
</dbReference>
<dbReference type="InterPro" id="IPR011608">
    <property type="entry name" value="PRD"/>
</dbReference>
<accession>A0A1R1QWS0</accession>
<dbReference type="OrthoDB" id="9813552at2"/>
<keyword evidence="4" id="KW-1185">Reference proteome</keyword>
<evidence type="ECO:0000313" key="3">
    <source>
        <dbReference type="EMBL" id="OMI09101.1"/>
    </source>
</evidence>
<sequence length="276" mass="32160">MKIYKVLNNNAAIIKEEGQEKIVMGPGIAFQKGKNDTILRNKVEKIFTIHEENEKFKQILETLPEEHIEVAEEIISYAEGQLSAPLSDHIHIALVDHLSFAIERIRKGFVVQNKLLNEIKALYKKEYEIGLWAIDLIKEKLDIDLPDDEAGYIALHIHTAKMDAENMQKTLKYTNIIKELIEKIECCFNQKIDENSISYQRLVTHLRYAINRLESNEAFHVMDDDMLYFIQQKYPESYRCAAGLADYVKTEYDLHLPESEVGYITLHVQRLNDSYR</sequence>
<evidence type="ECO:0000259" key="2">
    <source>
        <dbReference type="PROSITE" id="PS51372"/>
    </source>
</evidence>
<dbReference type="GO" id="GO:0006355">
    <property type="term" value="P:regulation of DNA-templated transcription"/>
    <property type="evidence" value="ECO:0007669"/>
    <property type="project" value="InterPro"/>
</dbReference>
<dbReference type="AlphaFoldDB" id="A0A1R1S197"/>
<dbReference type="Gene3D" id="2.30.24.10">
    <property type="entry name" value="CAT RNA-binding domain"/>
    <property type="match status" value="1"/>
</dbReference>
<dbReference type="Pfam" id="PF03123">
    <property type="entry name" value="CAT_RBD"/>
    <property type="match status" value="1"/>
</dbReference>
<evidence type="ECO:0000256" key="1">
    <source>
        <dbReference type="ARBA" id="ARBA00022737"/>
    </source>
</evidence>
<reference evidence="3 4" key="1">
    <citation type="submission" date="2017-01" db="EMBL/GenBank/DDBJ databases">
        <title>Bacillus phylogenomics.</title>
        <authorList>
            <person name="Dunlap C."/>
        </authorList>
    </citation>
    <scope>NUCLEOTIDE SEQUENCE [LARGE SCALE GENOMIC DNA]</scope>
    <source>
        <strain evidence="3 4">NRRL B-41282</strain>
    </source>
</reference>
<proteinExistence type="predicted"/>
<name>A0A1R1S197_9BACI</name>
<dbReference type="PROSITE" id="PS51372">
    <property type="entry name" value="PRD_2"/>
    <property type="match status" value="2"/>
</dbReference>
<dbReference type="Pfam" id="PF00874">
    <property type="entry name" value="PRD"/>
    <property type="match status" value="2"/>
</dbReference>
<dbReference type="InterPro" id="IPR004341">
    <property type="entry name" value="CAT_RNA-bd_dom"/>
</dbReference>
<comment type="caution">
    <text evidence="3">The sequence shown here is derived from an EMBL/GenBank/DDBJ whole genome shotgun (WGS) entry which is preliminary data.</text>
</comment>
<feature type="domain" description="PRD" evidence="2">
    <location>
        <begin position="62"/>
        <end position="167"/>
    </location>
</feature>
<dbReference type="InterPro" id="IPR050661">
    <property type="entry name" value="BglG_antiterminators"/>
</dbReference>
<gene>
    <name evidence="3" type="ORF">BW143_03415</name>
</gene>
<dbReference type="SUPFAM" id="SSF50151">
    <property type="entry name" value="SacY-like RNA-binding domain"/>
    <property type="match status" value="1"/>
</dbReference>
<organism evidence="3 4">
    <name type="scientific">Bacillus swezeyi</name>
    <dbReference type="NCBI Taxonomy" id="1925020"/>
    <lineage>
        <taxon>Bacteria</taxon>
        <taxon>Bacillati</taxon>
        <taxon>Bacillota</taxon>
        <taxon>Bacilli</taxon>
        <taxon>Bacillales</taxon>
        <taxon>Bacillaceae</taxon>
        <taxon>Bacillus</taxon>
    </lineage>
</organism>